<dbReference type="RefSeq" id="YP_008320558.1">
    <property type="nucleotide sequence ID" value="NC_021868.1"/>
</dbReference>
<dbReference type="KEGG" id="vg:16397159"/>
<dbReference type="Proteomes" id="UP000014703">
    <property type="component" value="Segment"/>
</dbReference>
<evidence type="ECO:0000313" key="1">
    <source>
        <dbReference type="EMBL" id="CCJ09735.1"/>
    </source>
</evidence>
<reference evidence="1 2" key="2">
    <citation type="submission" date="2013-07" db="EMBL/GenBank/DDBJ databases">
        <title>Capsule no barrier: a novel phage that can lyse invasive capsulated strains of Streptococcus pneumoniae.</title>
        <authorList>
            <person name="Almaghrabi M.K."/>
            <person name="Neill D.R."/>
            <person name="Philippe D.L."/>
            <person name="Wheatley P."/>
            <person name="Kadioglu A."/>
            <person name="Clokie M.R.J."/>
        </authorList>
    </citation>
    <scope>NUCLEOTIDE SEQUENCE [LARGE SCALE GENOMIC DNA]</scope>
</reference>
<gene>
    <name evidence="1" type="primary">gp81</name>
    <name evidence="1" type="ORF">BN19_082</name>
</gene>
<proteinExistence type="predicted"/>
<name>S6CRF5_9CAUD</name>
<evidence type="ECO:0000313" key="2">
    <source>
        <dbReference type="Proteomes" id="UP000014703"/>
    </source>
</evidence>
<organism evidence="1 2">
    <name type="scientific">Streptococcus phage SP-QS1</name>
    <dbReference type="NCBI Taxonomy" id="1208587"/>
    <lineage>
        <taxon>Viruses</taxon>
        <taxon>Duplodnaviria</taxon>
        <taxon>Heunggongvirae</taxon>
        <taxon>Uroviricota</taxon>
        <taxon>Caudoviricetes</taxon>
        <taxon>Saphexavirus</taxon>
        <taxon>Saphexavirus SPQS1</taxon>
    </lineage>
</organism>
<dbReference type="EMBL" id="HE962497">
    <property type="protein sequence ID" value="CCJ09735.1"/>
    <property type="molecule type" value="Genomic_DNA"/>
</dbReference>
<accession>S6CRF5</accession>
<reference evidence="1 2" key="1">
    <citation type="submission" date="2012-07" db="EMBL/GenBank/DDBJ databases">
        <authorList>
            <person name="Clokie M."/>
        </authorList>
    </citation>
    <scope>NUCLEOTIDE SEQUENCE [LARGE SCALE GENOMIC DNA]</scope>
</reference>
<sequence>MTQKIYVDSILYNPSIIVFDWDKKNMEVSYYNKIREREETKKIKADRDGDLYFYANGQTFYKRHLHVIEYKEINL</sequence>
<keyword evidence="2" id="KW-1185">Reference proteome</keyword>
<dbReference type="GeneID" id="16397159"/>
<protein>
    <submittedName>
        <fullName evidence="1">Uncharacterized protein</fullName>
    </submittedName>
</protein>